<dbReference type="GO" id="GO:0008270">
    <property type="term" value="F:zinc ion binding"/>
    <property type="evidence" value="ECO:0007669"/>
    <property type="project" value="UniProtKB-KW"/>
</dbReference>
<dbReference type="Proteomes" id="UP000231530">
    <property type="component" value="Unassembled WGS sequence"/>
</dbReference>
<evidence type="ECO:0000256" key="2">
    <source>
        <dbReference type="ARBA" id="ARBA00022771"/>
    </source>
</evidence>
<dbReference type="Pfam" id="PF01258">
    <property type="entry name" value="zf-dskA_traR"/>
    <property type="match status" value="1"/>
</dbReference>
<keyword evidence="1" id="KW-0479">Metal-binding</keyword>
<reference evidence="7" key="1">
    <citation type="submission" date="2017-09" db="EMBL/GenBank/DDBJ databases">
        <title>Depth-based differentiation of microbial function through sediment-hosted aquifers and enrichment of novel symbionts in the deep terrestrial subsurface.</title>
        <authorList>
            <person name="Probst A.J."/>
            <person name="Ladd B."/>
            <person name="Jarett J.K."/>
            <person name="Geller-Mcgrath D.E."/>
            <person name="Sieber C.M.K."/>
            <person name="Emerson J.B."/>
            <person name="Anantharaman K."/>
            <person name="Thomas B.C."/>
            <person name="Malmstrom R."/>
            <person name="Stieglmeier M."/>
            <person name="Klingl A."/>
            <person name="Woyke T."/>
            <person name="Ryan C.M."/>
            <person name="Banfield J.F."/>
        </authorList>
    </citation>
    <scope>NUCLEOTIDE SEQUENCE [LARGE SCALE GENOMIC DNA]</scope>
</reference>
<evidence type="ECO:0000259" key="5">
    <source>
        <dbReference type="Pfam" id="PF01258"/>
    </source>
</evidence>
<evidence type="ECO:0000256" key="1">
    <source>
        <dbReference type="ARBA" id="ARBA00022723"/>
    </source>
</evidence>
<dbReference type="Gene3D" id="1.20.120.910">
    <property type="entry name" value="DksA, coiled-coil domain"/>
    <property type="match status" value="1"/>
</dbReference>
<dbReference type="InterPro" id="IPR000962">
    <property type="entry name" value="Znf_DskA_TraR"/>
</dbReference>
<evidence type="ECO:0000313" key="6">
    <source>
        <dbReference type="EMBL" id="PIR76708.1"/>
    </source>
</evidence>
<organism evidence="6 7">
    <name type="scientific">Candidatus Magasanikbacteria bacterium CG10_big_fil_rev_8_21_14_0_10_42_10</name>
    <dbReference type="NCBI Taxonomy" id="1974649"/>
    <lineage>
        <taxon>Bacteria</taxon>
        <taxon>Candidatus Magasanikiibacteriota</taxon>
    </lineage>
</organism>
<feature type="domain" description="Zinc finger DksA/TraR C4-type" evidence="5">
    <location>
        <begin position="92"/>
        <end position="122"/>
    </location>
</feature>
<evidence type="ECO:0000256" key="3">
    <source>
        <dbReference type="ARBA" id="ARBA00022833"/>
    </source>
</evidence>
<evidence type="ECO:0000313" key="7">
    <source>
        <dbReference type="Proteomes" id="UP000231530"/>
    </source>
</evidence>
<accession>A0A2H0TX17</accession>
<dbReference type="AlphaFoldDB" id="A0A2H0TX17"/>
<name>A0A2H0TX17_9BACT</name>
<proteinExistence type="predicted"/>
<dbReference type="PROSITE" id="PS51128">
    <property type="entry name" value="ZF_DKSA_2"/>
    <property type="match status" value="1"/>
</dbReference>
<feature type="zinc finger region" description="dksA C4-type" evidence="4">
    <location>
        <begin position="97"/>
        <end position="121"/>
    </location>
</feature>
<keyword evidence="2" id="KW-0863">Zinc-finger</keyword>
<gene>
    <name evidence="6" type="ORF">COU32_00715</name>
</gene>
<keyword evidence="3" id="KW-0862">Zinc</keyword>
<protein>
    <recommendedName>
        <fullName evidence="5">Zinc finger DksA/TraR C4-type domain-containing protein</fullName>
    </recommendedName>
</protein>
<dbReference type="EMBL" id="PFBY01000010">
    <property type="protein sequence ID" value="PIR76708.1"/>
    <property type="molecule type" value="Genomic_DNA"/>
</dbReference>
<dbReference type="SUPFAM" id="SSF57716">
    <property type="entry name" value="Glucocorticoid receptor-like (DNA-binding domain)"/>
    <property type="match status" value="1"/>
</dbReference>
<comment type="caution">
    <text evidence="6">The sequence shown here is derived from an EMBL/GenBank/DDBJ whole genome shotgun (WGS) entry which is preliminary data.</text>
</comment>
<sequence>MAKKSIFSKEFLKKIEDILLVEKKRIETELSKFANKSTHISDDYDATFPEYGDESDENAREIADYTTNKSLEISLEKTLRDIHKSLTRIAEGSYGICKYCDKPIDEKRLLARPTSGSCVDCKKTLTDEL</sequence>
<dbReference type="PANTHER" id="PTHR33823:SF4">
    <property type="entry name" value="GENERAL STRESS PROTEIN 16O"/>
    <property type="match status" value="1"/>
</dbReference>
<evidence type="ECO:0000256" key="4">
    <source>
        <dbReference type="PROSITE-ProRule" id="PRU00510"/>
    </source>
</evidence>
<dbReference type="PANTHER" id="PTHR33823">
    <property type="entry name" value="RNA POLYMERASE-BINDING TRANSCRIPTION FACTOR DKSA-RELATED"/>
    <property type="match status" value="1"/>
</dbReference>